<dbReference type="Bgee" id="ENSMODG00000002374">
    <property type="expression patterns" value="Expressed in ovary and 20 other cell types or tissues"/>
</dbReference>
<evidence type="ECO:0000256" key="18">
    <source>
        <dbReference type="ARBA" id="ARBA00049601"/>
    </source>
</evidence>
<evidence type="ECO:0000256" key="7">
    <source>
        <dbReference type="ARBA" id="ARBA00022989"/>
    </source>
</evidence>
<dbReference type="InterPro" id="IPR038578">
    <property type="entry name" value="GT29-like_sf"/>
</dbReference>
<dbReference type="OMA" id="LAFHICS"/>
<dbReference type="Ensembl" id="ENSMODT00000064543.1">
    <property type="protein sequence ID" value="ENSMODP00000043379.1"/>
    <property type="gene ID" value="ENSMODG00000002374.3"/>
</dbReference>
<protein>
    <recommendedName>
        <fullName evidence="11">Type 2 lactosamine alpha-2,3-sialyltransferase</fullName>
        <ecNumber evidence="19">2.4.3.6</ecNumber>
    </recommendedName>
    <alternativeName>
        <fullName evidence="13">CMP-NeuAc:beta-galactoside alpha-2,3-sialyltransferase VI</fullName>
    </alternativeName>
    <alternativeName>
        <fullName evidence="12">ST3Gal VI</fullName>
    </alternativeName>
    <alternativeName>
        <fullName evidence="14">Sialyltransferase 10</fullName>
    </alternativeName>
</protein>
<dbReference type="Gene3D" id="3.90.1480.20">
    <property type="entry name" value="Glycosyl transferase family 29"/>
    <property type="match status" value="1"/>
</dbReference>
<reference evidence="22 23" key="1">
    <citation type="journal article" date="2007" name="Nature">
        <title>Genome of the marsupial Monodelphis domestica reveals innovation in non-coding sequences.</title>
        <authorList>
            <person name="Mikkelsen T.S."/>
            <person name="Wakefield M.J."/>
            <person name="Aken B."/>
            <person name="Amemiya C.T."/>
            <person name="Chang J.L."/>
            <person name="Duke S."/>
            <person name="Garber M."/>
            <person name="Gentles A.J."/>
            <person name="Goodstadt L."/>
            <person name="Heger A."/>
            <person name="Jurka J."/>
            <person name="Kamal M."/>
            <person name="Mauceli E."/>
            <person name="Searle S.M."/>
            <person name="Sharpe T."/>
            <person name="Baker M.L."/>
            <person name="Batzer M.A."/>
            <person name="Benos P.V."/>
            <person name="Belov K."/>
            <person name="Clamp M."/>
            <person name="Cook A."/>
            <person name="Cuff J."/>
            <person name="Das R."/>
            <person name="Davidow L."/>
            <person name="Deakin J.E."/>
            <person name="Fazzari M.J."/>
            <person name="Glass J.L."/>
            <person name="Grabherr M."/>
            <person name="Greally J.M."/>
            <person name="Gu W."/>
            <person name="Hore T.A."/>
            <person name="Huttley G.A."/>
            <person name="Kleber M."/>
            <person name="Jirtle R.L."/>
            <person name="Koina E."/>
            <person name="Lee J.T."/>
            <person name="Mahony S."/>
            <person name="Marra M.A."/>
            <person name="Miller R.D."/>
            <person name="Nicholls R.D."/>
            <person name="Oda M."/>
            <person name="Papenfuss A.T."/>
            <person name="Parra Z.E."/>
            <person name="Pollock D.D."/>
            <person name="Ray D.A."/>
            <person name="Schein J.E."/>
            <person name="Speed T.P."/>
            <person name="Thompson K."/>
            <person name="VandeBerg J.L."/>
            <person name="Wade C.M."/>
            <person name="Walker J.A."/>
            <person name="Waters P.D."/>
            <person name="Webber C."/>
            <person name="Weidman J.R."/>
            <person name="Xie X."/>
            <person name="Zody M.C."/>
            <person name="Baldwin J."/>
            <person name="Abdouelleil A."/>
            <person name="Abdulkadir J."/>
            <person name="Abebe A."/>
            <person name="Abera B."/>
            <person name="Abreu J."/>
            <person name="Acer S.C."/>
            <person name="Aftuck L."/>
            <person name="Alexander A."/>
            <person name="An P."/>
            <person name="Anderson E."/>
            <person name="Anderson S."/>
            <person name="Arachi H."/>
            <person name="Azer M."/>
            <person name="Bachantsang P."/>
            <person name="Barry A."/>
            <person name="Bayul T."/>
            <person name="Berlin A."/>
            <person name="Bessette D."/>
            <person name="Bloom T."/>
            <person name="Bloom T."/>
            <person name="Boguslavskiy L."/>
            <person name="Bonnet C."/>
            <person name="Boukhgalter B."/>
            <person name="Bourzgui I."/>
            <person name="Brown A."/>
            <person name="Cahill P."/>
            <person name="Channer S."/>
            <person name="Cheshatsang Y."/>
            <person name="Chuda L."/>
            <person name="Citroen M."/>
            <person name="Collymore A."/>
            <person name="Cooke P."/>
            <person name="Costello M."/>
            <person name="D'Aco K."/>
            <person name="Daza R."/>
            <person name="De Haan G."/>
            <person name="DeGray S."/>
            <person name="DeMaso C."/>
            <person name="Dhargay N."/>
            <person name="Dooley K."/>
            <person name="Dooley E."/>
            <person name="Doricent M."/>
            <person name="Dorje P."/>
            <person name="Dorjee K."/>
            <person name="Dupes A."/>
            <person name="Elong R."/>
            <person name="Falk J."/>
            <person name="Farina A."/>
            <person name="Faro S."/>
            <person name="Ferguson D."/>
            <person name="Fisher S."/>
            <person name="Foley C.D."/>
            <person name="Franke A."/>
            <person name="Friedrich D."/>
            <person name="Gadbois L."/>
            <person name="Gearin G."/>
            <person name="Gearin C.R."/>
            <person name="Giannoukos G."/>
            <person name="Goode T."/>
            <person name="Graham J."/>
            <person name="Grandbois E."/>
            <person name="Grewal S."/>
            <person name="Gyaltsen K."/>
            <person name="Hafez N."/>
            <person name="Hagos B."/>
            <person name="Hall J."/>
            <person name="Henson C."/>
            <person name="Hollinger A."/>
            <person name="Honan T."/>
            <person name="Huard M.D."/>
            <person name="Hughes L."/>
            <person name="Hurhula B."/>
            <person name="Husby M.E."/>
            <person name="Kamat A."/>
            <person name="Kanga B."/>
            <person name="Kashin S."/>
            <person name="Khazanovich D."/>
            <person name="Kisner P."/>
            <person name="Lance K."/>
            <person name="Lara M."/>
            <person name="Lee W."/>
            <person name="Lennon N."/>
            <person name="Letendre F."/>
            <person name="LeVine R."/>
            <person name="Lipovsky A."/>
            <person name="Liu X."/>
            <person name="Liu J."/>
            <person name="Liu S."/>
            <person name="Lokyitsang T."/>
            <person name="Lokyitsang Y."/>
            <person name="Lubonja R."/>
            <person name="Lui A."/>
            <person name="MacDonald P."/>
            <person name="Magnisalis V."/>
            <person name="Maru K."/>
            <person name="Matthews C."/>
            <person name="McCusker W."/>
            <person name="McDonough S."/>
            <person name="Mehta T."/>
            <person name="Meldrim J."/>
            <person name="Meneus L."/>
            <person name="Mihai O."/>
            <person name="Mihalev A."/>
            <person name="Mihova T."/>
            <person name="Mittelman R."/>
            <person name="Mlenga V."/>
            <person name="Montmayeur A."/>
            <person name="Mulrain L."/>
            <person name="Navidi A."/>
            <person name="Naylor J."/>
            <person name="Negash T."/>
            <person name="Nguyen T."/>
            <person name="Nguyen N."/>
            <person name="Nicol R."/>
            <person name="Norbu C."/>
            <person name="Norbu N."/>
            <person name="Novod N."/>
            <person name="O'Neill B."/>
            <person name="Osman S."/>
            <person name="Markiewicz E."/>
            <person name="Oyono O.L."/>
            <person name="Patti C."/>
            <person name="Phunkhang P."/>
            <person name="Pierre F."/>
            <person name="Priest M."/>
            <person name="Raghuraman S."/>
            <person name="Rege F."/>
            <person name="Reyes R."/>
            <person name="Rise C."/>
            <person name="Rogov P."/>
            <person name="Ross K."/>
            <person name="Ryan E."/>
            <person name="Settipalli S."/>
            <person name="Shea T."/>
            <person name="Sherpa N."/>
            <person name="Shi L."/>
            <person name="Shih D."/>
            <person name="Sparrow T."/>
            <person name="Spaulding J."/>
            <person name="Stalker J."/>
            <person name="Stange-Thomann N."/>
            <person name="Stavropoulos S."/>
            <person name="Stone C."/>
            <person name="Strader C."/>
            <person name="Tesfaye S."/>
            <person name="Thomson T."/>
            <person name="Thoulutsang Y."/>
            <person name="Thoulutsang D."/>
            <person name="Topham K."/>
            <person name="Topping I."/>
            <person name="Tsamla T."/>
            <person name="Vassiliev H."/>
            <person name="Vo A."/>
            <person name="Wangchuk T."/>
            <person name="Wangdi T."/>
            <person name="Weiand M."/>
            <person name="Wilkinson J."/>
            <person name="Wilson A."/>
            <person name="Yadav S."/>
            <person name="Young G."/>
            <person name="Yu Q."/>
            <person name="Zembek L."/>
            <person name="Zhong D."/>
            <person name="Zimmer A."/>
            <person name="Zwirko Z."/>
            <person name="Jaffe D.B."/>
            <person name="Alvarez P."/>
            <person name="Brockman W."/>
            <person name="Butler J."/>
            <person name="Chin C."/>
            <person name="Gnerre S."/>
            <person name="MacCallum I."/>
            <person name="Graves J.A."/>
            <person name="Ponting C.P."/>
            <person name="Breen M."/>
            <person name="Samollow P.B."/>
            <person name="Lander E.S."/>
            <person name="Lindblad-Toh K."/>
        </authorList>
    </citation>
    <scope>NUCLEOTIDE SEQUENCE [LARGE SCALE GENOMIC DNA]</scope>
</reference>
<evidence type="ECO:0000256" key="1">
    <source>
        <dbReference type="ARBA" id="ARBA00004323"/>
    </source>
</evidence>
<evidence type="ECO:0000256" key="5">
    <source>
        <dbReference type="ARBA" id="ARBA00022692"/>
    </source>
</evidence>
<dbReference type="GeneTree" id="ENSGT00940000161415"/>
<evidence type="ECO:0000256" key="20">
    <source>
        <dbReference type="PIRSR" id="PIRSR005557-2"/>
    </source>
</evidence>
<comment type="catalytic activity">
    <reaction evidence="17">
        <text>a neolactoside nLc6Cer(d18:1(4E)) + CMP-N-acetyl-beta-neuraminate = a neolactoside VI(3)-alpha-NeuNAc-nLc6Cer(d18:1(4E)) + CMP + H(+)</text>
        <dbReference type="Rhea" id="RHEA:80751"/>
        <dbReference type="ChEBI" id="CHEBI:15378"/>
        <dbReference type="ChEBI" id="CHEBI:57812"/>
        <dbReference type="ChEBI" id="CHEBI:60377"/>
        <dbReference type="ChEBI" id="CHEBI:61610"/>
        <dbReference type="ChEBI" id="CHEBI:144452"/>
    </reaction>
    <physiologicalReaction direction="left-to-right" evidence="17">
        <dbReference type="Rhea" id="RHEA:80752"/>
    </physiologicalReaction>
</comment>
<evidence type="ECO:0000256" key="2">
    <source>
        <dbReference type="ARBA" id="ARBA00006003"/>
    </source>
</evidence>
<evidence type="ECO:0000256" key="8">
    <source>
        <dbReference type="ARBA" id="ARBA00023034"/>
    </source>
</evidence>
<evidence type="ECO:0000256" key="9">
    <source>
        <dbReference type="ARBA" id="ARBA00023136"/>
    </source>
</evidence>
<comment type="similarity">
    <text evidence="2">Belongs to the glycosyltransferase 29 family.</text>
</comment>
<dbReference type="FunCoup" id="A0A5F8G7E8">
    <property type="interactions" value="105"/>
</dbReference>
<evidence type="ECO:0000256" key="14">
    <source>
        <dbReference type="ARBA" id="ARBA00042659"/>
    </source>
</evidence>
<dbReference type="GO" id="GO:0009247">
    <property type="term" value="P:glycolipid biosynthetic process"/>
    <property type="evidence" value="ECO:0007669"/>
    <property type="project" value="Ensembl"/>
</dbReference>
<dbReference type="Pfam" id="PF00777">
    <property type="entry name" value="Glyco_transf_29"/>
    <property type="match status" value="1"/>
</dbReference>
<dbReference type="GO" id="GO:0071354">
    <property type="term" value="P:cellular response to interleukin-6"/>
    <property type="evidence" value="ECO:0007669"/>
    <property type="project" value="Ensembl"/>
</dbReference>
<dbReference type="Proteomes" id="UP000002280">
    <property type="component" value="Chromosome 4"/>
</dbReference>
<keyword evidence="23" id="KW-1185">Reference proteome</keyword>
<reference evidence="22" key="3">
    <citation type="submission" date="2025-09" db="UniProtKB">
        <authorList>
            <consortium name="Ensembl"/>
        </authorList>
    </citation>
    <scope>IDENTIFICATION</scope>
</reference>
<keyword evidence="10" id="KW-0325">Glycoprotein</keyword>
<keyword evidence="9 21" id="KW-0472">Membrane</keyword>
<organism evidence="22 23">
    <name type="scientific">Monodelphis domestica</name>
    <name type="common">Gray short-tailed opossum</name>
    <dbReference type="NCBI Taxonomy" id="13616"/>
    <lineage>
        <taxon>Eukaryota</taxon>
        <taxon>Metazoa</taxon>
        <taxon>Chordata</taxon>
        <taxon>Craniata</taxon>
        <taxon>Vertebrata</taxon>
        <taxon>Euteleostomi</taxon>
        <taxon>Mammalia</taxon>
        <taxon>Metatheria</taxon>
        <taxon>Didelphimorphia</taxon>
        <taxon>Didelphidae</taxon>
        <taxon>Monodelphis</taxon>
    </lineage>
</organism>
<evidence type="ECO:0000256" key="21">
    <source>
        <dbReference type="SAM" id="Phobius"/>
    </source>
</evidence>
<evidence type="ECO:0000256" key="17">
    <source>
        <dbReference type="ARBA" id="ARBA00049316"/>
    </source>
</evidence>
<name>A0A5F8G7E8_MONDO</name>
<dbReference type="PANTHER" id="PTHR13713">
    <property type="entry name" value="SIALYLTRANSFERASE"/>
    <property type="match status" value="1"/>
</dbReference>
<evidence type="ECO:0000256" key="6">
    <source>
        <dbReference type="ARBA" id="ARBA00022968"/>
    </source>
</evidence>
<comment type="catalytic activity">
    <reaction evidence="15">
        <text>a neolactoside nLc4Cer(d18:1(4E)) + CMP-N-acetyl-beta-neuraminate = a neolactoside IV(3)-alpha-NeuAc-nLc4Cer(d18:1(4E)) + CMP + H(+)</text>
        <dbReference type="Rhea" id="RHEA:18913"/>
        <dbReference type="ChEBI" id="CHEBI:15378"/>
        <dbReference type="ChEBI" id="CHEBI:17006"/>
        <dbReference type="ChEBI" id="CHEBI:57812"/>
        <dbReference type="ChEBI" id="CHEBI:58665"/>
        <dbReference type="ChEBI" id="CHEBI:60377"/>
        <dbReference type="EC" id="2.4.3.6"/>
    </reaction>
    <physiologicalReaction direction="left-to-right" evidence="15">
        <dbReference type="Rhea" id="RHEA:18914"/>
    </physiologicalReaction>
</comment>
<keyword evidence="5 21" id="KW-0812">Transmembrane</keyword>
<dbReference type="STRING" id="13616.ENSMODP00000043379"/>
<keyword evidence="4" id="KW-0808">Transferase</keyword>
<keyword evidence="3" id="KW-0328">Glycosyltransferase</keyword>
<evidence type="ECO:0000256" key="19">
    <source>
        <dbReference type="ARBA" id="ARBA00049726"/>
    </source>
</evidence>
<accession>A0A5F8G7E8</accession>
<reference evidence="22" key="2">
    <citation type="submission" date="2025-08" db="UniProtKB">
        <authorList>
            <consortium name="Ensembl"/>
        </authorList>
    </citation>
    <scope>IDENTIFICATION</scope>
</reference>
<evidence type="ECO:0000256" key="3">
    <source>
        <dbReference type="ARBA" id="ARBA00022676"/>
    </source>
</evidence>
<comment type="catalytic activity">
    <reaction evidence="16">
        <text>a beta-D-galactosyl-(1-&gt;4)-N-acetyl-beta-D-glucosaminyl derivative + CMP-N-acetyl-beta-neuraminate = an N-acetyl-alpha-neuraminyl-(2-&gt;3)-beta-D-galactosyl-(1-&gt;4)-N-acetyl-beta-D-glucosaminyl derivative + CMP + H(+)</text>
        <dbReference type="Rhea" id="RHEA:52316"/>
        <dbReference type="ChEBI" id="CHEBI:15378"/>
        <dbReference type="ChEBI" id="CHEBI:57812"/>
        <dbReference type="ChEBI" id="CHEBI:60377"/>
        <dbReference type="ChEBI" id="CHEBI:133507"/>
        <dbReference type="ChEBI" id="CHEBI:136545"/>
        <dbReference type="EC" id="2.4.3.6"/>
    </reaction>
    <physiologicalReaction direction="left-to-right" evidence="16">
        <dbReference type="Rhea" id="RHEA:52317"/>
    </physiologicalReaction>
</comment>
<evidence type="ECO:0000256" key="11">
    <source>
        <dbReference type="ARBA" id="ARBA00041031"/>
    </source>
</evidence>
<evidence type="ECO:0000256" key="4">
    <source>
        <dbReference type="ARBA" id="ARBA00022679"/>
    </source>
</evidence>
<dbReference type="FunFam" id="3.90.1480.20:FF:000007">
    <property type="entry name" value="Type 2 lactosamine alpha-2,3-sialyltransferase"/>
    <property type="match status" value="1"/>
</dbReference>
<feature type="transmembrane region" description="Helical" evidence="21">
    <location>
        <begin position="6"/>
        <end position="24"/>
    </location>
</feature>
<gene>
    <name evidence="22" type="primary">ST3GAL6</name>
</gene>
<keyword evidence="8" id="KW-0333">Golgi apparatus</keyword>
<dbReference type="GO" id="GO:0000139">
    <property type="term" value="C:Golgi membrane"/>
    <property type="evidence" value="ECO:0007669"/>
    <property type="project" value="UniProtKB-SubCell"/>
</dbReference>
<dbReference type="InParanoid" id="A0A5F8G7E8"/>
<evidence type="ECO:0000313" key="22">
    <source>
        <dbReference type="Ensembl" id="ENSMODP00000043379.1"/>
    </source>
</evidence>
<keyword evidence="6" id="KW-0735">Signal-anchor</keyword>
<dbReference type="InterPro" id="IPR001675">
    <property type="entry name" value="Glyco_trans_29"/>
</dbReference>
<proteinExistence type="inferred from homology"/>
<dbReference type="InterPro" id="IPR051142">
    <property type="entry name" value="Glycosyltransferase_29"/>
</dbReference>
<evidence type="ECO:0000256" key="10">
    <source>
        <dbReference type="ARBA" id="ARBA00023180"/>
    </source>
</evidence>
<dbReference type="EC" id="2.4.3.6" evidence="19"/>
<dbReference type="PANTHER" id="PTHR13713:SF8">
    <property type="entry name" value="TYPE 2 LACTOSAMINE ALPHA-2,3-SIALYLTRANSFERASE"/>
    <property type="match status" value="1"/>
</dbReference>
<evidence type="ECO:0000256" key="13">
    <source>
        <dbReference type="ARBA" id="ARBA00042335"/>
    </source>
</evidence>
<comment type="subcellular location">
    <subcellularLocation>
        <location evidence="1">Golgi apparatus membrane</location>
        <topology evidence="1">Single-pass type II membrane protein</topology>
    </subcellularLocation>
</comment>
<evidence type="ECO:0000256" key="12">
    <source>
        <dbReference type="ARBA" id="ARBA00041799"/>
    </source>
</evidence>
<comment type="function">
    <text evidence="18">Transfers the sialyl residue from CMP-N-acetyl-beta-neuraminate to the terminal galactose residue on sugar chains of glycoproteins and glycolipids. It's alpha-2,3-sialyltransferase activity is specific toward type II glycan chains (Galbeta1-4GlcNAc) on glycoproteins and glycolipids such as neolactosides nLc4Cer and nLc6Cer, whose sialyl-products serve as precursors for the Lewis X antigen. Critically involved in the synthesis of functional selectin ligands needed for neutrophil recruitment during inflammation and lymphocyte homing to the lymph nodes.</text>
</comment>
<dbReference type="AlphaFoldDB" id="A0A5F8G7E8"/>
<dbReference type="GO" id="GO:0008118">
    <property type="term" value="F:N-acetyllactosaminide alpha-2,3-sialyltransferase activity"/>
    <property type="evidence" value="ECO:0007669"/>
    <property type="project" value="UniProtKB-EC"/>
</dbReference>
<evidence type="ECO:0000256" key="16">
    <source>
        <dbReference type="ARBA" id="ARBA00049294"/>
    </source>
</evidence>
<evidence type="ECO:0000313" key="23">
    <source>
        <dbReference type="Proteomes" id="UP000002280"/>
    </source>
</evidence>
<sequence>MRGYLVFLILSSIFLYYILHGILWRESSSWLRVIEMRRPPMMLSCSLKPAFESLLSYRGIYPFLCTSDLNAIAAFQESDKIALPYGVKKSVHYFQLALSRLQSCDLFPETDKVPCKKCIVVGNGAVLKNKTLGEKIDSYDVIIRINDGPVRGYEEDVGTKTTFRIFYPESVFTNPEDHDPDSVVILTVFKSYDLMWLGDLLDGNTPDISHFWKKPALNLIYKTEKIRILDPIITRIAAYDLLHFPTSFPKKEKPKHPTTGIIAITLAFYICHEVHLAGFKYNFTDKSGPLHYYGNTTMFMMSTVRKACMQSSWGMDWEREGWGWWEQVFCMAFGCYFQKLFKGLESVLPC</sequence>
<keyword evidence="7 21" id="KW-1133">Transmembrane helix</keyword>
<feature type="disulfide bond" evidence="20">
    <location>
        <begin position="118"/>
        <end position="271"/>
    </location>
</feature>
<evidence type="ECO:0000256" key="15">
    <source>
        <dbReference type="ARBA" id="ARBA00048162"/>
    </source>
</evidence>